<dbReference type="EMBL" id="AJWJ01000199">
    <property type="protein sequence ID" value="KAF2073518.1"/>
    <property type="molecule type" value="Genomic_DNA"/>
</dbReference>
<dbReference type="InterPro" id="IPR011057">
    <property type="entry name" value="Mss4-like_sf"/>
</dbReference>
<dbReference type="OrthoDB" id="2993351at2759"/>
<accession>A0A8J4PS61</accession>
<feature type="domain" description="CENP-V/GFA" evidence="4">
    <location>
        <begin position="9"/>
        <end position="131"/>
    </location>
</feature>
<dbReference type="InterPro" id="IPR006913">
    <property type="entry name" value="CENP-V/GFA"/>
</dbReference>
<evidence type="ECO:0000256" key="1">
    <source>
        <dbReference type="ARBA" id="ARBA00005495"/>
    </source>
</evidence>
<organism evidence="5 6">
    <name type="scientific">Polysphondylium violaceum</name>
    <dbReference type="NCBI Taxonomy" id="133409"/>
    <lineage>
        <taxon>Eukaryota</taxon>
        <taxon>Amoebozoa</taxon>
        <taxon>Evosea</taxon>
        <taxon>Eumycetozoa</taxon>
        <taxon>Dictyostelia</taxon>
        <taxon>Dictyosteliales</taxon>
        <taxon>Dictyosteliaceae</taxon>
        <taxon>Polysphondylium</taxon>
    </lineage>
</organism>
<keyword evidence="6" id="KW-1185">Reference proteome</keyword>
<protein>
    <recommendedName>
        <fullName evidence="4">CENP-V/GFA domain-containing protein</fullName>
    </recommendedName>
</protein>
<evidence type="ECO:0000256" key="2">
    <source>
        <dbReference type="ARBA" id="ARBA00022723"/>
    </source>
</evidence>
<dbReference type="AlphaFoldDB" id="A0A8J4PS61"/>
<gene>
    <name evidence="5" type="ORF">CYY_005168</name>
</gene>
<dbReference type="SUPFAM" id="SSF51316">
    <property type="entry name" value="Mss4-like"/>
    <property type="match status" value="1"/>
</dbReference>
<dbReference type="Pfam" id="PF04828">
    <property type="entry name" value="GFA"/>
    <property type="match status" value="1"/>
</dbReference>
<dbReference type="PANTHER" id="PTHR28620:SF1">
    <property type="entry name" value="CENP-V_GFA DOMAIN-CONTAINING PROTEIN"/>
    <property type="match status" value="1"/>
</dbReference>
<dbReference type="InterPro" id="IPR052355">
    <property type="entry name" value="CENP-V-like"/>
</dbReference>
<evidence type="ECO:0000313" key="5">
    <source>
        <dbReference type="EMBL" id="KAF2073518.1"/>
    </source>
</evidence>
<dbReference type="Proteomes" id="UP000695562">
    <property type="component" value="Unassembled WGS sequence"/>
</dbReference>
<comment type="caution">
    <text evidence="5">The sequence shown here is derived from an EMBL/GenBank/DDBJ whole genome shotgun (WGS) entry which is preliminary data.</text>
</comment>
<evidence type="ECO:0000256" key="3">
    <source>
        <dbReference type="ARBA" id="ARBA00022833"/>
    </source>
</evidence>
<evidence type="ECO:0000313" key="6">
    <source>
        <dbReference type="Proteomes" id="UP000695562"/>
    </source>
</evidence>
<dbReference type="PROSITE" id="PS51891">
    <property type="entry name" value="CENP_V_GFA"/>
    <property type="match status" value="1"/>
</dbReference>
<dbReference type="GO" id="GO:0016846">
    <property type="term" value="F:carbon-sulfur lyase activity"/>
    <property type="evidence" value="ECO:0007669"/>
    <property type="project" value="InterPro"/>
</dbReference>
<keyword evidence="2" id="KW-0479">Metal-binding</keyword>
<keyword evidence="3" id="KW-0862">Zinc</keyword>
<reference evidence="5" key="1">
    <citation type="submission" date="2020-01" db="EMBL/GenBank/DDBJ databases">
        <title>Development of genomics and gene disruption for Polysphondylium violaceum indicates a role for the polyketide synthase stlB in stalk morphogenesis.</title>
        <authorList>
            <person name="Narita B."/>
            <person name="Kawabe Y."/>
            <person name="Kin K."/>
            <person name="Saito T."/>
            <person name="Gibbs R."/>
            <person name="Kuspa A."/>
            <person name="Muzny D."/>
            <person name="Queller D."/>
            <person name="Richards S."/>
            <person name="Strassman J."/>
            <person name="Sucgang R."/>
            <person name="Worley K."/>
            <person name="Schaap P."/>
        </authorList>
    </citation>
    <scope>NUCLEOTIDE SEQUENCE</scope>
    <source>
        <strain evidence="5">QSvi11</strain>
    </source>
</reference>
<comment type="similarity">
    <text evidence="1">Belongs to the Gfa family.</text>
</comment>
<evidence type="ECO:0000259" key="4">
    <source>
        <dbReference type="PROSITE" id="PS51891"/>
    </source>
</evidence>
<proteinExistence type="inferred from homology"/>
<dbReference type="GO" id="GO:0046872">
    <property type="term" value="F:metal ion binding"/>
    <property type="evidence" value="ECO:0007669"/>
    <property type="project" value="UniProtKB-KW"/>
</dbReference>
<sequence length="142" mass="16474">MTSNKQQTLNGYCHCRTVHFQVLVDLTKPLETIKCNCTICAKSRWWEFYVHPEEFTLISGEDQLGLYQFGDLQTSHYFCKRCGVKPYIKGTSGNWGGKFVGINVNCIDEFTQEQLESFTPNISYLNGISNDWNHCPKHFKYL</sequence>
<dbReference type="PANTHER" id="PTHR28620">
    <property type="entry name" value="CENTROMERE PROTEIN V"/>
    <property type="match status" value="1"/>
</dbReference>
<name>A0A8J4PS61_9MYCE</name>
<dbReference type="Gene3D" id="2.170.150.70">
    <property type="match status" value="1"/>
</dbReference>